<protein>
    <submittedName>
        <fullName evidence="10">PhoH family protein</fullName>
    </submittedName>
</protein>
<gene>
    <name evidence="10" type="ordered locus">Srot_2591</name>
</gene>
<dbReference type="eggNOG" id="COG1875">
    <property type="taxonomic scope" value="Bacteria"/>
</dbReference>
<keyword evidence="3" id="KW-0479">Metal-binding</keyword>
<evidence type="ECO:0000256" key="8">
    <source>
        <dbReference type="ARBA" id="ARBA00046345"/>
    </source>
</evidence>
<dbReference type="Gene3D" id="3.40.50.1010">
    <property type="entry name" value="5'-nuclease"/>
    <property type="match status" value="1"/>
</dbReference>
<dbReference type="AlphaFoldDB" id="D6ZC57"/>
<dbReference type="GO" id="GO:0005829">
    <property type="term" value="C:cytosol"/>
    <property type="evidence" value="ECO:0007669"/>
    <property type="project" value="TreeGrafter"/>
</dbReference>
<evidence type="ECO:0000313" key="11">
    <source>
        <dbReference type="Proteomes" id="UP000002247"/>
    </source>
</evidence>
<dbReference type="SUPFAM" id="SSF88723">
    <property type="entry name" value="PIN domain-like"/>
    <property type="match status" value="1"/>
</dbReference>
<evidence type="ECO:0000256" key="5">
    <source>
        <dbReference type="ARBA" id="ARBA00022801"/>
    </source>
</evidence>
<dbReference type="SUPFAM" id="SSF52540">
    <property type="entry name" value="P-loop containing nucleoside triphosphate hydrolases"/>
    <property type="match status" value="1"/>
</dbReference>
<keyword evidence="2" id="KW-0540">Nuclease</keyword>
<dbReference type="Pfam" id="PF02562">
    <property type="entry name" value="PhoH"/>
    <property type="match status" value="1"/>
</dbReference>
<dbReference type="GO" id="GO:0004518">
    <property type="term" value="F:nuclease activity"/>
    <property type="evidence" value="ECO:0007669"/>
    <property type="project" value="UniProtKB-KW"/>
</dbReference>
<evidence type="ECO:0000256" key="3">
    <source>
        <dbReference type="ARBA" id="ARBA00022723"/>
    </source>
</evidence>
<evidence type="ECO:0000256" key="2">
    <source>
        <dbReference type="ARBA" id="ARBA00022722"/>
    </source>
</evidence>
<dbReference type="GO" id="GO:0005524">
    <property type="term" value="F:ATP binding"/>
    <property type="evidence" value="ECO:0007669"/>
    <property type="project" value="UniProtKB-KW"/>
</dbReference>
<dbReference type="Pfam" id="PF13638">
    <property type="entry name" value="PIN_4"/>
    <property type="match status" value="1"/>
</dbReference>
<dbReference type="RefSeq" id="WP_013139475.1">
    <property type="nucleotide sequence ID" value="NC_014168.1"/>
</dbReference>
<keyword evidence="1" id="KW-1277">Toxin-antitoxin system</keyword>
<dbReference type="Proteomes" id="UP000002247">
    <property type="component" value="Chromosome"/>
</dbReference>
<evidence type="ECO:0000256" key="7">
    <source>
        <dbReference type="ARBA" id="ARBA00022842"/>
    </source>
</evidence>
<name>D6ZC57_SEGRD</name>
<dbReference type="Gene3D" id="3.40.50.300">
    <property type="entry name" value="P-loop containing nucleotide triphosphate hydrolases"/>
    <property type="match status" value="1"/>
</dbReference>
<keyword evidence="4" id="KW-0547">Nucleotide-binding</keyword>
<dbReference type="InterPro" id="IPR002716">
    <property type="entry name" value="PIN_dom"/>
</dbReference>
<dbReference type="CDD" id="cd09883">
    <property type="entry name" value="PIN_VapC_PhoHL-ATPase"/>
    <property type="match status" value="1"/>
</dbReference>
<dbReference type="GO" id="GO:0016787">
    <property type="term" value="F:hydrolase activity"/>
    <property type="evidence" value="ECO:0007669"/>
    <property type="project" value="UniProtKB-KW"/>
</dbReference>
<dbReference type="SMART" id="SM00670">
    <property type="entry name" value="PINc"/>
    <property type="match status" value="1"/>
</dbReference>
<evidence type="ECO:0000259" key="9">
    <source>
        <dbReference type="SMART" id="SM00670"/>
    </source>
</evidence>
<dbReference type="OrthoDB" id="9766527at2"/>
<keyword evidence="6" id="KW-0067">ATP-binding</keyword>
<dbReference type="InterPro" id="IPR029060">
    <property type="entry name" value="PIN-like_dom_sf"/>
</dbReference>
<dbReference type="PANTHER" id="PTHR30473">
    <property type="entry name" value="PROTEIN PHOH"/>
    <property type="match status" value="1"/>
</dbReference>
<comment type="similarity">
    <text evidence="8">In the N-terminal section; belongs to the PINc/VapC protein family.</text>
</comment>
<proteinExistence type="inferred from homology"/>
<dbReference type="InterPro" id="IPR003714">
    <property type="entry name" value="PhoH"/>
</dbReference>
<dbReference type="PANTHER" id="PTHR30473:SF2">
    <property type="entry name" value="PIN DOMAIN-CONTAINING PROTEIN"/>
    <property type="match status" value="1"/>
</dbReference>
<organism evidence="10 11">
    <name type="scientific">Segniliparus rotundus (strain ATCC BAA-972 / CDC 1076 / CIP 108378 / DSM 44985 / JCM 13578)</name>
    <dbReference type="NCBI Taxonomy" id="640132"/>
    <lineage>
        <taxon>Bacteria</taxon>
        <taxon>Bacillati</taxon>
        <taxon>Actinomycetota</taxon>
        <taxon>Actinomycetes</taxon>
        <taxon>Mycobacteriales</taxon>
        <taxon>Segniliparaceae</taxon>
        <taxon>Segniliparus</taxon>
    </lineage>
</organism>
<dbReference type="KEGG" id="srt:Srot_2591"/>
<dbReference type="HOGENOM" id="CLU_022283_2_1_11"/>
<evidence type="ECO:0000313" key="10">
    <source>
        <dbReference type="EMBL" id="ADG99026.1"/>
    </source>
</evidence>
<dbReference type="GO" id="GO:0046872">
    <property type="term" value="F:metal ion binding"/>
    <property type="evidence" value="ECO:0007669"/>
    <property type="project" value="UniProtKB-KW"/>
</dbReference>
<evidence type="ECO:0000256" key="1">
    <source>
        <dbReference type="ARBA" id="ARBA00022649"/>
    </source>
</evidence>
<dbReference type="STRING" id="640132.Srot_2591"/>
<keyword evidence="11" id="KW-1185">Reference proteome</keyword>
<accession>D6ZC57</accession>
<evidence type="ECO:0000256" key="6">
    <source>
        <dbReference type="ARBA" id="ARBA00022840"/>
    </source>
</evidence>
<dbReference type="InterPro" id="IPR051451">
    <property type="entry name" value="PhoH2-like"/>
</dbReference>
<evidence type="ECO:0000256" key="4">
    <source>
        <dbReference type="ARBA" id="ARBA00022741"/>
    </source>
</evidence>
<dbReference type="EMBL" id="CP001958">
    <property type="protein sequence ID" value="ADG99026.1"/>
    <property type="molecule type" value="Genomic_DNA"/>
</dbReference>
<feature type="domain" description="PIN" evidence="9">
    <location>
        <begin position="10"/>
        <end position="139"/>
    </location>
</feature>
<dbReference type="InterPro" id="IPR027417">
    <property type="entry name" value="P-loop_NTPase"/>
</dbReference>
<reference evidence="10 11" key="1">
    <citation type="journal article" date="2010" name="Stand. Genomic Sci.">
        <title>Complete genome sequence of Segniliparus rotundus type strain (CDC 1076).</title>
        <authorList>
            <person name="Sikorski J."/>
            <person name="Lapidus A."/>
            <person name="Copeland A."/>
            <person name="Misra M."/>
            <person name="Glavina Del Rio T."/>
            <person name="Nolan M."/>
            <person name="Lucas S."/>
            <person name="Chen F."/>
            <person name="Tice H."/>
            <person name="Cheng J.F."/>
            <person name="Jando M."/>
            <person name="Schneider S."/>
            <person name="Bruce D."/>
            <person name="Goodwin L."/>
            <person name="Pitluck S."/>
            <person name="Liolios K."/>
            <person name="Mikhailova N."/>
            <person name="Pati A."/>
            <person name="Ivanova N."/>
            <person name="Mavromatis K."/>
            <person name="Chen A."/>
            <person name="Palaniappan K."/>
            <person name="Chertkov O."/>
            <person name="Land M."/>
            <person name="Hauser L."/>
            <person name="Chang Y.J."/>
            <person name="Jeffries C.D."/>
            <person name="Brettin T."/>
            <person name="Detter J.C."/>
            <person name="Han C."/>
            <person name="Rohde M."/>
            <person name="Goker M."/>
            <person name="Bristow J."/>
            <person name="Eisen J.A."/>
            <person name="Markowitz V."/>
            <person name="Hugenholtz P."/>
            <person name="Kyrpides N.C."/>
            <person name="Klenk H.P."/>
        </authorList>
    </citation>
    <scope>NUCLEOTIDE SEQUENCE [LARGE SCALE GENOMIC DNA]</scope>
    <source>
        <strain evidence="11">ATCC BAA-972 / CDC 1076 / CIP 108378 / DSM 44985 / JCM 13578</strain>
    </source>
</reference>
<sequence length="438" mass="47199">MSQTGPGSLKTYVIDTSVLLSDPGALTRFAEHNVVLPIVVIKELEAKRHDPVLGHNARTVLRMLEALRCQPGADLRHGVAVNEEGGTVRIEINHVDSSALPDAIRAERSNDTRILSVADALRRAGEDVAVVSKDLPLRLLSHGGLGIPAQEYLHEQVPDSGFTGLSELAITDDELDQLYKNGQVAATHDLHVNTGVVLTASRATALGRVGRDKEIHLVRGDQDAFGLHGRSAEQRIALSHLLDNEIGIVSLGGPAGTGKSVLALAAALEAVLERRTAKRIIVFRPIIAVGGQDLGYLPGNEEEKMNPWSAAVIDALRSITSEEVIDEVRSRGLLEILPLTHIRGRTLGPQTIVLLDEAQNLERSTILTAITRLGEGSRIFLLHDVAQRDSLRVGRRDGIAAVVERLKGEELFAHMTLTRSERSPVAALATRLLDDGVG</sequence>
<keyword evidence="7" id="KW-0460">Magnesium</keyword>
<keyword evidence="5" id="KW-0378">Hydrolase</keyword>